<dbReference type="SUPFAM" id="SSF46785">
    <property type="entry name" value="Winged helix' DNA-binding domain"/>
    <property type="match status" value="1"/>
</dbReference>
<dbReference type="SMART" id="SM00526">
    <property type="entry name" value="H15"/>
    <property type="match status" value="1"/>
</dbReference>
<keyword evidence="5 6" id="KW-0539">Nucleus</keyword>
<dbReference type="GO" id="GO:0030527">
    <property type="term" value="F:structural constituent of chromatin"/>
    <property type="evidence" value="ECO:0007669"/>
    <property type="project" value="InterPro"/>
</dbReference>
<dbReference type="GO" id="GO:0031492">
    <property type="term" value="F:nucleosomal DNA binding"/>
    <property type="evidence" value="ECO:0007669"/>
    <property type="project" value="TreeGrafter"/>
</dbReference>
<dbReference type="InterPro" id="IPR005818">
    <property type="entry name" value="Histone_H1/H5_H15"/>
</dbReference>
<dbReference type="InterPro" id="IPR005819">
    <property type="entry name" value="H1/H5"/>
</dbReference>
<evidence type="ECO:0000256" key="6">
    <source>
        <dbReference type="RuleBase" id="RU003894"/>
    </source>
</evidence>
<dbReference type="KEGG" id="cmos:111444347"/>
<evidence type="ECO:0000256" key="2">
    <source>
        <dbReference type="ARBA" id="ARBA00004286"/>
    </source>
</evidence>
<dbReference type="PROSITE" id="PS51504">
    <property type="entry name" value="H15"/>
    <property type="match status" value="1"/>
</dbReference>
<dbReference type="CDD" id="cd00073">
    <property type="entry name" value="H15"/>
    <property type="match status" value="1"/>
</dbReference>
<dbReference type="InterPro" id="IPR036388">
    <property type="entry name" value="WH-like_DNA-bd_sf"/>
</dbReference>
<dbReference type="GO" id="GO:0000786">
    <property type="term" value="C:nucleosome"/>
    <property type="evidence" value="ECO:0007669"/>
    <property type="project" value="InterPro"/>
</dbReference>
<dbReference type="PRINTS" id="PR00624">
    <property type="entry name" value="HISTONEH5"/>
</dbReference>
<comment type="subcellular location">
    <subcellularLocation>
        <location evidence="2">Chromosome</location>
    </subcellularLocation>
    <subcellularLocation>
        <location evidence="1 6">Nucleus</location>
    </subcellularLocation>
</comment>
<dbReference type="GO" id="GO:0030261">
    <property type="term" value="P:chromosome condensation"/>
    <property type="evidence" value="ECO:0007669"/>
    <property type="project" value="TreeGrafter"/>
</dbReference>
<dbReference type="Pfam" id="PF00538">
    <property type="entry name" value="Linker_histone"/>
    <property type="match status" value="1"/>
</dbReference>
<evidence type="ECO:0000256" key="4">
    <source>
        <dbReference type="ARBA" id="ARBA00023125"/>
    </source>
</evidence>
<feature type="compositionally biased region" description="Basic residues" evidence="7">
    <location>
        <begin position="234"/>
        <end position="260"/>
    </location>
</feature>
<feature type="compositionally biased region" description="Basic residues" evidence="7">
    <location>
        <begin position="202"/>
        <end position="215"/>
    </location>
</feature>
<comment type="similarity">
    <text evidence="6">Belongs to the histone H1/H5 family.</text>
</comment>
<evidence type="ECO:0000256" key="7">
    <source>
        <dbReference type="SAM" id="MobiDB-lite"/>
    </source>
</evidence>
<evidence type="ECO:0000256" key="1">
    <source>
        <dbReference type="ARBA" id="ARBA00004123"/>
    </source>
</evidence>
<feature type="compositionally biased region" description="Low complexity" evidence="7">
    <location>
        <begin position="185"/>
        <end position="194"/>
    </location>
</feature>
<dbReference type="Gene3D" id="1.10.10.10">
    <property type="entry name" value="Winged helix-like DNA-binding domain superfamily/Winged helix DNA-binding domain"/>
    <property type="match status" value="1"/>
</dbReference>
<keyword evidence="3 6" id="KW-0158">Chromosome</keyword>
<dbReference type="GO" id="GO:0045910">
    <property type="term" value="P:negative regulation of DNA recombination"/>
    <property type="evidence" value="ECO:0007669"/>
    <property type="project" value="TreeGrafter"/>
</dbReference>
<keyword evidence="9" id="KW-1185">Reference proteome</keyword>
<proteinExistence type="inferred from homology"/>
<evidence type="ECO:0000313" key="10">
    <source>
        <dbReference type="RefSeq" id="XP_022938185.1"/>
    </source>
</evidence>
<organism evidence="9 10">
    <name type="scientific">Cucurbita moschata</name>
    <name type="common">Winter crookneck squash</name>
    <name type="synonym">Cucurbita pepo var. moschata</name>
    <dbReference type="NCBI Taxonomy" id="3662"/>
    <lineage>
        <taxon>Eukaryota</taxon>
        <taxon>Viridiplantae</taxon>
        <taxon>Streptophyta</taxon>
        <taxon>Embryophyta</taxon>
        <taxon>Tracheophyta</taxon>
        <taxon>Spermatophyta</taxon>
        <taxon>Magnoliopsida</taxon>
        <taxon>eudicotyledons</taxon>
        <taxon>Gunneridae</taxon>
        <taxon>Pentapetalae</taxon>
        <taxon>rosids</taxon>
        <taxon>fabids</taxon>
        <taxon>Cucurbitales</taxon>
        <taxon>Cucurbitaceae</taxon>
        <taxon>Cucurbiteae</taxon>
        <taxon>Cucurbita</taxon>
    </lineage>
</organism>
<keyword evidence="4 6" id="KW-0238">DNA-binding</keyword>
<evidence type="ECO:0000256" key="5">
    <source>
        <dbReference type="ARBA" id="ARBA00023242"/>
    </source>
</evidence>
<protein>
    <submittedName>
        <fullName evidence="10">Histone H1-like</fullName>
    </submittedName>
</protein>
<feature type="compositionally biased region" description="Low complexity" evidence="7">
    <location>
        <begin position="165"/>
        <end position="175"/>
    </location>
</feature>
<feature type="domain" description="H15" evidence="8">
    <location>
        <begin position="51"/>
        <end position="120"/>
    </location>
</feature>
<reference evidence="10" key="1">
    <citation type="submission" date="2025-08" db="UniProtKB">
        <authorList>
            <consortium name="RefSeq"/>
        </authorList>
    </citation>
    <scope>IDENTIFICATION</scope>
    <source>
        <tissue evidence="10">Young leaves</tissue>
    </source>
</reference>
<feature type="region of interest" description="Disordered" evidence="7">
    <location>
        <begin position="20"/>
        <end position="56"/>
    </location>
</feature>
<dbReference type="AlphaFoldDB" id="A0A6J1FIZ7"/>
<evidence type="ECO:0000256" key="3">
    <source>
        <dbReference type="ARBA" id="ARBA00022454"/>
    </source>
</evidence>
<feature type="region of interest" description="Disordered" evidence="7">
    <location>
        <begin position="154"/>
        <end position="260"/>
    </location>
</feature>
<gene>
    <name evidence="10" type="primary">LOC111444347</name>
</gene>
<dbReference type="GeneID" id="111444347"/>
<feature type="compositionally biased region" description="Basic residues" evidence="7">
    <location>
        <begin position="38"/>
        <end position="47"/>
    </location>
</feature>
<dbReference type="InterPro" id="IPR036390">
    <property type="entry name" value="WH_DNA-bd_sf"/>
</dbReference>
<dbReference type="PANTHER" id="PTHR11467">
    <property type="entry name" value="HISTONE H1"/>
    <property type="match status" value="1"/>
</dbReference>
<sequence length="260" mass="27444">MASAADPVVSSVAPAAAVAVENNSKSKKTAASKDSKAKKSSGAKKTKSSPTHPPFFQMISEAIVSLKERTGSSQYAITKFSEEKHKVLPSNFRKLLLVHLKKLVAADKLVKVKNSYKLPSARSVQQKSSSAPVVAKKTTISKLKAAASVKKAAAVAKPKAKTAVKPKPNAVVKPKTVAKSKVVQKPKAAAVAKPKAAEKVKKVAPKPKPKSKASKVAKTLSRTSPGKRVAPATKPKKVAVKKSKTVKSPTRKLLARKVKK</sequence>
<name>A0A6J1FIZ7_CUCMO</name>
<evidence type="ECO:0000259" key="8">
    <source>
        <dbReference type="PROSITE" id="PS51504"/>
    </source>
</evidence>
<dbReference type="PANTHER" id="PTHR11467:SF131">
    <property type="entry name" value="HISTONE H1"/>
    <property type="match status" value="1"/>
</dbReference>
<dbReference type="GO" id="GO:0005634">
    <property type="term" value="C:nucleus"/>
    <property type="evidence" value="ECO:0007669"/>
    <property type="project" value="UniProtKB-SubCell"/>
</dbReference>
<dbReference type="GO" id="GO:0006334">
    <property type="term" value="P:nucleosome assembly"/>
    <property type="evidence" value="ECO:0007669"/>
    <property type="project" value="InterPro"/>
</dbReference>
<accession>A0A6J1FIZ7</accession>
<evidence type="ECO:0000313" key="9">
    <source>
        <dbReference type="Proteomes" id="UP000504609"/>
    </source>
</evidence>
<dbReference type="GO" id="GO:0003690">
    <property type="term" value="F:double-stranded DNA binding"/>
    <property type="evidence" value="ECO:0007669"/>
    <property type="project" value="TreeGrafter"/>
</dbReference>
<dbReference type="Proteomes" id="UP000504609">
    <property type="component" value="Unplaced"/>
</dbReference>
<dbReference type="RefSeq" id="XP_022938185.1">
    <property type="nucleotide sequence ID" value="XM_023082417.1"/>
</dbReference>